<name>A0A4Y2UHD0_ARAVE</name>
<gene>
    <name evidence="1" type="ORF">AVEN_145261_1</name>
</gene>
<dbReference type="OrthoDB" id="6779329at2759"/>
<dbReference type="EMBL" id="BGPR01036384">
    <property type="protein sequence ID" value="GBO11602.1"/>
    <property type="molecule type" value="Genomic_DNA"/>
</dbReference>
<sequence length="90" mass="9741">MAVAHRTASAAEIRAAVDITVIQRTVTFRLLQGQLRARRPVACIPLTPNHCRCDVSGVNIELIGERSIDLLCFLMKSGSPLVPVIAVCCL</sequence>
<comment type="caution">
    <text evidence="1">The sequence shown here is derived from an EMBL/GenBank/DDBJ whole genome shotgun (WGS) entry which is preliminary data.</text>
</comment>
<evidence type="ECO:0000313" key="2">
    <source>
        <dbReference type="Proteomes" id="UP000499080"/>
    </source>
</evidence>
<keyword evidence="2" id="KW-1185">Reference proteome</keyword>
<protein>
    <submittedName>
        <fullName evidence="1">Uncharacterized protein</fullName>
    </submittedName>
</protein>
<dbReference type="Proteomes" id="UP000499080">
    <property type="component" value="Unassembled WGS sequence"/>
</dbReference>
<organism evidence="1 2">
    <name type="scientific">Araneus ventricosus</name>
    <name type="common">Orbweaver spider</name>
    <name type="synonym">Epeira ventricosa</name>
    <dbReference type="NCBI Taxonomy" id="182803"/>
    <lineage>
        <taxon>Eukaryota</taxon>
        <taxon>Metazoa</taxon>
        <taxon>Ecdysozoa</taxon>
        <taxon>Arthropoda</taxon>
        <taxon>Chelicerata</taxon>
        <taxon>Arachnida</taxon>
        <taxon>Araneae</taxon>
        <taxon>Araneomorphae</taxon>
        <taxon>Entelegynae</taxon>
        <taxon>Araneoidea</taxon>
        <taxon>Araneidae</taxon>
        <taxon>Araneus</taxon>
    </lineage>
</organism>
<reference evidence="1 2" key="1">
    <citation type="journal article" date="2019" name="Sci. Rep.">
        <title>Orb-weaving spider Araneus ventricosus genome elucidates the spidroin gene catalogue.</title>
        <authorList>
            <person name="Kono N."/>
            <person name="Nakamura H."/>
            <person name="Ohtoshi R."/>
            <person name="Moran D.A.P."/>
            <person name="Shinohara A."/>
            <person name="Yoshida Y."/>
            <person name="Fujiwara M."/>
            <person name="Mori M."/>
            <person name="Tomita M."/>
            <person name="Arakawa K."/>
        </authorList>
    </citation>
    <scope>NUCLEOTIDE SEQUENCE [LARGE SCALE GENOMIC DNA]</scope>
</reference>
<dbReference type="AlphaFoldDB" id="A0A4Y2UHD0"/>
<evidence type="ECO:0000313" key="1">
    <source>
        <dbReference type="EMBL" id="GBO11602.1"/>
    </source>
</evidence>
<proteinExistence type="predicted"/>
<accession>A0A4Y2UHD0</accession>